<comment type="function">
    <text evidence="2">Element of the TORC1 signaling pathway that acts as a mediator of diverse signals and that represses RNA polymerase III transcription. Inhibits the de novo assembly of TFIIIB onto DNA.</text>
</comment>
<dbReference type="PANTHER" id="PTHR22504">
    <property type="entry name" value="REPRESSOR OF RNA POLYMERASE III TRANSCRIPTION MAF1"/>
    <property type="match status" value="1"/>
</dbReference>
<comment type="subcellular location">
    <subcellularLocation>
        <location evidence="2">Nucleus</location>
    </subcellularLocation>
</comment>
<dbReference type="FunFam" id="3.40.1000.50:FF:000003">
    <property type="entry name" value="Repressor of RNA polymerase III transcription MAF1"/>
    <property type="match status" value="1"/>
</dbReference>
<dbReference type="InterPro" id="IPR038564">
    <property type="entry name" value="Maf1_sf"/>
</dbReference>
<dbReference type="PIRSF" id="PIRSF037240">
    <property type="entry name" value="RNA_polIII_Trep_MAF1"/>
    <property type="match status" value="1"/>
</dbReference>
<gene>
    <name evidence="4" type="ORF">g.28498</name>
    <name evidence="3" type="ORF">g.28500</name>
</gene>
<dbReference type="GO" id="GO:0016480">
    <property type="term" value="P:negative regulation of transcription by RNA polymerase III"/>
    <property type="evidence" value="ECO:0007669"/>
    <property type="project" value="UniProtKB-UniRule"/>
</dbReference>
<sequence length="234" mass="26396">MKLLESSRFEALNSALAINSGDCKIFGRVESYSCKMAGNEKQMYKKFNAEQGMNPNDLQALSPPQTGVSPGQGLYSRSVSGDEEGPLCDTISRKTLFYLIATLNATFQPDYDFSDAKSDEFSKEPSLQWVTNSVDSNLSATAGEHYRKMRAHLWAAIDDEVNMSDCEIFSYNPDLTSDPFSEDGCIWSFNYFFYNRKLKRIVFFTCRAVNPIYVLDSGIGSDFAMDEDEEDNYN</sequence>
<dbReference type="Pfam" id="PF09174">
    <property type="entry name" value="Maf1"/>
    <property type="match status" value="1"/>
</dbReference>
<dbReference type="EMBL" id="GECZ01007061">
    <property type="protein sequence ID" value="JAS62708.1"/>
    <property type="molecule type" value="Transcribed_RNA"/>
</dbReference>
<comment type="similarity">
    <text evidence="1 2">Belongs to the MAF1 family.</text>
</comment>
<evidence type="ECO:0000256" key="2">
    <source>
        <dbReference type="PIRNR" id="PIRNR037240"/>
    </source>
</evidence>
<keyword evidence="2" id="KW-0539">Nucleus</keyword>
<evidence type="ECO:0000313" key="4">
    <source>
        <dbReference type="EMBL" id="JAS62708.1"/>
    </source>
</evidence>
<proteinExistence type="inferred from homology"/>
<dbReference type="EMBL" id="GECZ01017450">
    <property type="protein sequence ID" value="JAS52319.1"/>
    <property type="molecule type" value="Transcribed_RNA"/>
</dbReference>
<dbReference type="InterPro" id="IPR015257">
    <property type="entry name" value="Maf1"/>
</dbReference>
<dbReference type="PANTHER" id="PTHR22504:SF0">
    <property type="entry name" value="REPRESSOR OF RNA POLYMERASE III TRANSCRIPTION MAF1 HOMOLOG"/>
    <property type="match status" value="1"/>
</dbReference>
<dbReference type="GO" id="GO:0000994">
    <property type="term" value="F:RNA polymerase III core binding"/>
    <property type="evidence" value="ECO:0007669"/>
    <property type="project" value="TreeGrafter"/>
</dbReference>
<organism evidence="4">
    <name type="scientific">Cuerna arida</name>
    <dbReference type="NCBI Taxonomy" id="1464854"/>
    <lineage>
        <taxon>Eukaryota</taxon>
        <taxon>Metazoa</taxon>
        <taxon>Ecdysozoa</taxon>
        <taxon>Arthropoda</taxon>
        <taxon>Hexapoda</taxon>
        <taxon>Insecta</taxon>
        <taxon>Pterygota</taxon>
        <taxon>Neoptera</taxon>
        <taxon>Paraneoptera</taxon>
        <taxon>Hemiptera</taxon>
        <taxon>Auchenorrhyncha</taxon>
        <taxon>Membracoidea</taxon>
        <taxon>Cicadellidae</taxon>
        <taxon>Cicadellinae</taxon>
        <taxon>Proconiini</taxon>
        <taxon>Cuerna</taxon>
    </lineage>
</organism>
<keyword evidence="2" id="KW-0678">Repressor</keyword>
<accession>A0A1B6GJW4</accession>
<evidence type="ECO:0000313" key="3">
    <source>
        <dbReference type="EMBL" id="JAS52319.1"/>
    </source>
</evidence>
<dbReference type="AlphaFoldDB" id="A0A1B6GJW4"/>
<evidence type="ECO:0000256" key="1">
    <source>
        <dbReference type="ARBA" id="ARBA00006231"/>
    </source>
</evidence>
<keyword evidence="2" id="KW-0805">Transcription regulation</keyword>
<keyword evidence="2" id="KW-0804">Transcription</keyword>
<reference evidence="4" key="1">
    <citation type="submission" date="2015-11" db="EMBL/GenBank/DDBJ databases">
        <title>De novo transcriptome assembly of four potential Pierce s Disease insect vectors from Arizona vineyards.</title>
        <authorList>
            <person name="Tassone E.E."/>
        </authorList>
    </citation>
    <scope>NUCLEOTIDE SEQUENCE</scope>
</reference>
<dbReference type="GO" id="GO:0005634">
    <property type="term" value="C:nucleus"/>
    <property type="evidence" value="ECO:0007669"/>
    <property type="project" value="UniProtKB-SubCell"/>
</dbReference>
<protein>
    <recommendedName>
        <fullName evidence="2">Repressor of RNA polymerase III transcription MAF1</fullName>
    </recommendedName>
</protein>
<dbReference type="Gene3D" id="3.40.1000.50">
    <property type="entry name" value="Repressor of RNA polymerase III transcription Maf1"/>
    <property type="match status" value="2"/>
</dbReference>
<name>A0A1B6GJW4_9HEMI</name>